<keyword evidence="4" id="KW-0862">Zinc</keyword>
<dbReference type="InterPro" id="IPR001279">
    <property type="entry name" value="Metallo-B-lactamas"/>
</dbReference>
<keyword evidence="2" id="KW-0479">Metal-binding</keyword>
<evidence type="ECO:0000256" key="1">
    <source>
        <dbReference type="ARBA" id="ARBA00007749"/>
    </source>
</evidence>
<dbReference type="SMART" id="SM00849">
    <property type="entry name" value="Lactamase_B"/>
    <property type="match status" value="1"/>
</dbReference>
<gene>
    <name evidence="6" type="ORF">FNL11_01440</name>
</gene>
<evidence type="ECO:0000256" key="3">
    <source>
        <dbReference type="ARBA" id="ARBA00022801"/>
    </source>
</evidence>
<comment type="similarity">
    <text evidence="1">Belongs to the metallo-beta-lactamase superfamily.</text>
</comment>
<evidence type="ECO:0000256" key="4">
    <source>
        <dbReference type="ARBA" id="ARBA00022833"/>
    </source>
</evidence>
<dbReference type="Gene3D" id="3.60.15.10">
    <property type="entry name" value="Ribonuclease Z/Hydroxyacylglutathione hydrolase-like"/>
    <property type="match status" value="1"/>
</dbReference>
<dbReference type="GO" id="GO:0016787">
    <property type="term" value="F:hydrolase activity"/>
    <property type="evidence" value="ECO:0007669"/>
    <property type="project" value="UniProtKB-KW"/>
</dbReference>
<dbReference type="InterPro" id="IPR051013">
    <property type="entry name" value="MBL_superfamily_lactonases"/>
</dbReference>
<dbReference type="SUPFAM" id="SSF56281">
    <property type="entry name" value="Metallo-hydrolase/oxidoreductase"/>
    <property type="match status" value="1"/>
</dbReference>
<dbReference type="RefSeq" id="WP_107637759.1">
    <property type="nucleotide sequence ID" value="NZ_PZIH01000027.1"/>
</dbReference>
<evidence type="ECO:0000313" key="6">
    <source>
        <dbReference type="EMBL" id="TRL79160.1"/>
    </source>
</evidence>
<accession>A0AB38PJW4</accession>
<proteinExistence type="inferred from homology"/>
<evidence type="ECO:0000313" key="7">
    <source>
        <dbReference type="Proteomes" id="UP000316594"/>
    </source>
</evidence>
<evidence type="ECO:0000256" key="2">
    <source>
        <dbReference type="ARBA" id="ARBA00022723"/>
    </source>
</evidence>
<dbReference type="PANTHER" id="PTHR42978">
    <property type="entry name" value="QUORUM-QUENCHING LACTONASE YTNP-RELATED-RELATED"/>
    <property type="match status" value="1"/>
</dbReference>
<dbReference type="Proteomes" id="UP000316594">
    <property type="component" value="Unassembled WGS sequence"/>
</dbReference>
<dbReference type="Pfam" id="PF00753">
    <property type="entry name" value="Lactamase_B"/>
    <property type="match status" value="1"/>
</dbReference>
<protein>
    <submittedName>
        <fullName evidence="6">MBL fold metallo-hydrolase</fullName>
    </submittedName>
</protein>
<dbReference type="InterPro" id="IPR036866">
    <property type="entry name" value="RibonucZ/Hydroxyglut_hydro"/>
</dbReference>
<organism evidence="6 7">
    <name type="scientific">Staphylococcus haemolyticus</name>
    <dbReference type="NCBI Taxonomy" id="1283"/>
    <lineage>
        <taxon>Bacteria</taxon>
        <taxon>Bacillati</taxon>
        <taxon>Bacillota</taxon>
        <taxon>Bacilli</taxon>
        <taxon>Bacillales</taxon>
        <taxon>Staphylococcaceae</taxon>
        <taxon>Staphylococcus</taxon>
    </lineage>
</organism>
<name>A0AB38PJW4_STAHA</name>
<evidence type="ECO:0000259" key="5">
    <source>
        <dbReference type="SMART" id="SM00849"/>
    </source>
</evidence>
<reference evidence="6 7" key="1">
    <citation type="submission" date="2019-07" db="EMBL/GenBank/DDBJ databases">
        <title>Genome Sequencing and Assembly of Staphylococcus haemolyticus SDA2.</title>
        <authorList>
            <person name="Emmons C.B."/>
            <person name="Park C."/>
            <person name="Sevigny J.L."/>
            <person name="Andam C."/>
        </authorList>
    </citation>
    <scope>NUCLEOTIDE SEQUENCE [LARGE SCALE GENOMIC DNA]</scope>
    <source>
        <strain evidence="6 7">SDA2</strain>
    </source>
</reference>
<dbReference type="AlphaFoldDB" id="A0AB38PJW4"/>
<dbReference type="EMBL" id="VJMP01000001">
    <property type="protein sequence ID" value="TRL79160.1"/>
    <property type="molecule type" value="Genomic_DNA"/>
</dbReference>
<sequence>MKLGAFNINYLNGGMTQMDGGAIFGVVPKPLWTKRYAVNEKNQVPNLTYPILIQTGDKNILIYAGIGNHKLTDKQLKNYGVTYESQIHYELEKLNLNVEDIDMVLMSHMHFDHATGLTDVDGNSIFSKATHFVQQDEWHEFTSPNIRSKATYWEINRGTYENKLIHFDKEVEVYPGIHMKHVGGHSYGQSIITIQSEGERAVHMSDIMPTNAHINPLWVMAYDDYPMQSIREKERLIPYYIYQDYWFLYYHDNVFFAAQYELDGKTIKKSIKRL</sequence>
<feature type="domain" description="Metallo-beta-lactamase" evidence="5">
    <location>
        <begin position="47"/>
        <end position="245"/>
    </location>
</feature>
<keyword evidence="3" id="KW-0378">Hydrolase</keyword>
<dbReference type="PANTHER" id="PTHR42978:SF6">
    <property type="entry name" value="QUORUM-QUENCHING LACTONASE YTNP-RELATED"/>
    <property type="match status" value="1"/>
</dbReference>
<comment type="caution">
    <text evidence="6">The sequence shown here is derived from an EMBL/GenBank/DDBJ whole genome shotgun (WGS) entry which is preliminary data.</text>
</comment>
<dbReference type="GO" id="GO:0046872">
    <property type="term" value="F:metal ion binding"/>
    <property type="evidence" value="ECO:0007669"/>
    <property type="project" value="UniProtKB-KW"/>
</dbReference>